<dbReference type="OrthoDB" id="1223654at2"/>
<name>A0A4Q9FI55_9FLAO</name>
<accession>A0A4Q9FI55</accession>
<dbReference type="AlphaFoldDB" id="A0A4Q9FI55"/>
<comment type="caution">
    <text evidence="1">The sequence shown here is derived from an EMBL/GenBank/DDBJ whole genome shotgun (WGS) entry which is preliminary data.</text>
</comment>
<organism evidence="1 2">
    <name type="scientific">Hyunsoonleella flava</name>
    <dbReference type="NCBI Taxonomy" id="2527939"/>
    <lineage>
        <taxon>Bacteria</taxon>
        <taxon>Pseudomonadati</taxon>
        <taxon>Bacteroidota</taxon>
        <taxon>Flavobacteriia</taxon>
        <taxon>Flavobacteriales</taxon>
        <taxon>Flavobacteriaceae</taxon>
    </lineage>
</organism>
<dbReference type="Proteomes" id="UP000291142">
    <property type="component" value="Unassembled WGS sequence"/>
</dbReference>
<protein>
    <submittedName>
        <fullName evidence="1">Carboxypeptidase-like regulatory domain-containing protein</fullName>
    </submittedName>
</protein>
<keyword evidence="1" id="KW-0121">Carboxypeptidase</keyword>
<dbReference type="GO" id="GO:0004180">
    <property type="term" value="F:carboxypeptidase activity"/>
    <property type="evidence" value="ECO:0007669"/>
    <property type="project" value="UniProtKB-KW"/>
</dbReference>
<dbReference type="SUPFAM" id="SSF49464">
    <property type="entry name" value="Carboxypeptidase regulatory domain-like"/>
    <property type="match status" value="1"/>
</dbReference>
<proteinExistence type="predicted"/>
<dbReference type="InterPro" id="IPR008969">
    <property type="entry name" value="CarboxyPept-like_regulatory"/>
</dbReference>
<gene>
    <name evidence="1" type="ORF">EYD45_04235</name>
</gene>
<keyword evidence="2" id="KW-1185">Reference proteome</keyword>
<evidence type="ECO:0000313" key="1">
    <source>
        <dbReference type="EMBL" id="TBN05493.1"/>
    </source>
</evidence>
<keyword evidence="1" id="KW-0378">Hydrolase</keyword>
<dbReference type="EMBL" id="SIRT01000002">
    <property type="protein sequence ID" value="TBN05493.1"/>
    <property type="molecule type" value="Genomic_DNA"/>
</dbReference>
<dbReference type="RefSeq" id="WP_130963110.1">
    <property type="nucleotide sequence ID" value="NZ_SIRT01000002.1"/>
</dbReference>
<keyword evidence="1" id="KW-0645">Protease</keyword>
<dbReference type="Pfam" id="PF13715">
    <property type="entry name" value="CarbopepD_reg_2"/>
    <property type="match status" value="1"/>
</dbReference>
<reference evidence="1 2" key="1">
    <citation type="submission" date="2019-02" db="EMBL/GenBank/DDBJ databases">
        <title>Hyunsoonleella sp., isolated from marine sediment.</title>
        <authorList>
            <person name="Liu B.-T."/>
        </authorList>
    </citation>
    <scope>NUCLEOTIDE SEQUENCE [LARGE SCALE GENOMIC DNA]</scope>
    <source>
        <strain evidence="1 2">T58</strain>
    </source>
</reference>
<evidence type="ECO:0000313" key="2">
    <source>
        <dbReference type="Proteomes" id="UP000291142"/>
    </source>
</evidence>
<dbReference type="Gene3D" id="2.60.40.1120">
    <property type="entry name" value="Carboxypeptidase-like, regulatory domain"/>
    <property type="match status" value="1"/>
</dbReference>
<sequence length="411" mass="47049">MQHLNQHIFASMLVLLVCFNIFAQRTIKGKVLDNESPLEGASVYLNNTTTGTITNSRGEFTLEVESGHYDLIISFLGYQTVNYPFYTETVNDSLIFKLKEQPGQLDEVVIKKTVYDDIWHHNLKYFKDAFLGKTEFSKNCDIQNPKILHFDYDNTTNTFTADARGNLQIKNEALGYEISYELVHFEIIENYLTYLGYAFFKPLKGGKRKQKQWAENRLVAYNGSNIHFYKSALNDELDEAGFIVNQFRRVPNEERPTDEQIAKARAVLKASRNTITYSKKIDTPKTVVDSALVVIRKQRLPKFKDYLYKSGLKASDIISPKNGVPVLGFKDNISVVYTREKEELAYIRRDAFSRPRAPVAQTSAIIPLKQDAVLDKIGILVNPLDVTLEGYWSFEKFANTLPLDYEPVALD</sequence>